<keyword evidence="4" id="KW-1185">Reference proteome</keyword>
<name>A0ABQ0X5G2_9MICC</name>
<keyword evidence="2" id="KW-0472">Membrane</keyword>
<reference evidence="3 4" key="1">
    <citation type="submission" date="2019-07" db="EMBL/GenBank/DDBJ databases">
        <title>Whole genome shotgun sequence of Kocuria flava NBRC 107626.</title>
        <authorList>
            <person name="Hosoyama A."/>
            <person name="Uohara A."/>
            <person name="Ohji S."/>
            <person name="Ichikawa N."/>
        </authorList>
    </citation>
    <scope>NUCLEOTIDE SEQUENCE [LARGE SCALE GENOMIC DNA]</scope>
    <source>
        <strain evidence="3 4">NBRC 107626</strain>
    </source>
</reference>
<keyword evidence="2" id="KW-1133">Transmembrane helix</keyword>
<evidence type="ECO:0000256" key="2">
    <source>
        <dbReference type="SAM" id="Phobius"/>
    </source>
</evidence>
<sequence length="133" mass="14844">MNRKDTMPTTSKTDSHPGHFARFTTAAANALGRPGMFLLAAALIVAWAVSGPFLDFSDTWQLIINTLTTLITFLMVFIIQNTQNRDSAAVHLKLDVIMRQLDVKDPTLYDAENRSEEELEREDALITPTAPRP</sequence>
<dbReference type="InterPro" id="IPR007251">
    <property type="entry name" value="Iron_permease_Fet4"/>
</dbReference>
<organism evidence="3 4">
    <name type="scientific">Kocuria flava</name>
    <dbReference type="NCBI Taxonomy" id="446860"/>
    <lineage>
        <taxon>Bacteria</taxon>
        <taxon>Bacillati</taxon>
        <taxon>Actinomycetota</taxon>
        <taxon>Actinomycetes</taxon>
        <taxon>Micrococcales</taxon>
        <taxon>Micrococcaceae</taxon>
        <taxon>Kocuria</taxon>
    </lineage>
</organism>
<evidence type="ECO:0000313" key="3">
    <source>
        <dbReference type="EMBL" id="GEO92304.1"/>
    </source>
</evidence>
<evidence type="ECO:0000313" key="4">
    <source>
        <dbReference type="Proteomes" id="UP000321155"/>
    </source>
</evidence>
<evidence type="ECO:0008006" key="5">
    <source>
        <dbReference type="Google" id="ProtNLM"/>
    </source>
</evidence>
<feature type="transmembrane region" description="Helical" evidence="2">
    <location>
        <begin position="60"/>
        <end position="79"/>
    </location>
</feature>
<feature type="transmembrane region" description="Helical" evidence="2">
    <location>
        <begin position="36"/>
        <end position="54"/>
    </location>
</feature>
<protein>
    <recommendedName>
        <fullName evidence="5">Low affinity iron permease family protein</fullName>
    </recommendedName>
</protein>
<dbReference type="Pfam" id="PF04120">
    <property type="entry name" value="Iron_permease"/>
    <property type="match status" value="1"/>
</dbReference>
<keyword evidence="2" id="KW-0812">Transmembrane</keyword>
<proteinExistence type="predicted"/>
<dbReference type="Proteomes" id="UP000321155">
    <property type="component" value="Unassembled WGS sequence"/>
</dbReference>
<dbReference type="EMBL" id="BJZR01000038">
    <property type="protein sequence ID" value="GEO92304.1"/>
    <property type="molecule type" value="Genomic_DNA"/>
</dbReference>
<feature type="region of interest" description="Disordered" evidence="1">
    <location>
        <begin position="109"/>
        <end position="133"/>
    </location>
</feature>
<accession>A0ABQ0X5G2</accession>
<evidence type="ECO:0000256" key="1">
    <source>
        <dbReference type="SAM" id="MobiDB-lite"/>
    </source>
</evidence>
<gene>
    <name evidence="3" type="ORF">KFL01_16100</name>
</gene>
<comment type="caution">
    <text evidence="3">The sequence shown here is derived from an EMBL/GenBank/DDBJ whole genome shotgun (WGS) entry which is preliminary data.</text>
</comment>